<dbReference type="PROSITE" id="PS51669">
    <property type="entry name" value="4FE4S_MOW_BIS_MGD"/>
    <property type="match status" value="1"/>
</dbReference>
<dbReference type="InterPro" id="IPR009010">
    <property type="entry name" value="Asp_de-COase-like_dom_sf"/>
</dbReference>
<dbReference type="Gene3D" id="3.40.50.740">
    <property type="match status" value="1"/>
</dbReference>
<dbReference type="InterPro" id="IPR006656">
    <property type="entry name" value="Mopterin_OxRdtase"/>
</dbReference>
<keyword evidence="4" id="KW-0560">Oxidoreductase</keyword>
<dbReference type="Gene3D" id="3.30.2070.10">
    <property type="entry name" value="Formate dehydrogenase/DMSO reductase"/>
    <property type="match status" value="1"/>
</dbReference>
<evidence type="ECO:0000256" key="2">
    <source>
        <dbReference type="ARBA" id="ARBA00022723"/>
    </source>
</evidence>
<dbReference type="EMBL" id="JAYMFH010000001">
    <property type="protein sequence ID" value="MEC4293739.1"/>
    <property type="molecule type" value="Genomic_DNA"/>
</dbReference>
<keyword evidence="3" id="KW-0732">Signal</keyword>
<evidence type="ECO:0000256" key="3">
    <source>
        <dbReference type="ARBA" id="ARBA00022729"/>
    </source>
</evidence>
<keyword evidence="6" id="KW-0411">Iron-sulfur</keyword>
<evidence type="ECO:0000259" key="7">
    <source>
        <dbReference type="PROSITE" id="PS51669"/>
    </source>
</evidence>
<comment type="similarity">
    <text evidence="1">Belongs to the prokaryotic molybdopterin-containing oxidoreductase family.</text>
</comment>
<name>A0ABU6IW04_9ACTN</name>
<dbReference type="Gene3D" id="2.40.40.20">
    <property type="match status" value="1"/>
</dbReference>
<dbReference type="RefSeq" id="WP_326438160.1">
    <property type="nucleotide sequence ID" value="NZ_JAYMFH010000001.1"/>
</dbReference>
<evidence type="ECO:0000313" key="9">
    <source>
        <dbReference type="Proteomes" id="UP001343724"/>
    </source>
</evidence>
<sequence length="825" mass="91822">MAEKTMAKGLTRRAFLKSTGAAVGAASTCGMLGALAGCAPQGDAEKSGEGESLSATGSETLHFAGSCRGNCNQGCFLDLHVRDGKLVRVTNGEFLDPQYNRICFKGMSLPQRVYNPDRIKYPMRRVGERGSGEWERISWDEAIATITDKWKADIEKYGNQSIGWYTAAGNSGVALTIALGRLQGLIGGVQIAYDVDNEFNKGMLESLGRFKKVFNGNDPSDYVNAKTIIFIGSNFTDSRYQEWHWVHEAQEKGCKLIVVDPKFSGTAAKADIWVPIRPATDPILFMAMGNIIIEKGWTDEEFLKTNTVAPFLVKEEDQTFLRKSDLDATVGEEDDDLIVIDAATKEPVASKECADPMLTGTYEVEGFKVTTGYDLYVEAIAPYTKEYAAEACNVPVEMIDEITEVYCTNTPSSLYQGLGHEHRQNAHKAYLASNALAMLTGNIGKSGASAGFYRPRGTYNVPDILPVEGSEPIGELVEISSSEMVKFFETGDYAGEKIPLKNLLVMSGDWFHTHGNRQALIKAIDSLEMLVVIDFQMNDTTRYADILLPCTDWFEEMDVQGWKTLYPFLLMQDKAIDPLYEAKSDCEIAKLLIHAMGYPEWWDWTQEEMLEAAYGTEMWNDLKENKCVWAPYHVENDYHYIYGEDGVWGTDTTKLNLYVEKPIRGGSDAIPCKENDLSWQHVPGFRPPHEAWNQTAAGFEKNPLADKYPLSLMQEHAKYGTQTQFSHVPNLRELDPEPSVFISPADAEARGIEEGDEVRVFNDRGETVVRARIHNGMPQGLASMPNGFTADQYISGSICDVMNDEDSAACPNFNINDQLVEIEKH</sequence>
<dbReference type="SUPFAM" id="SSF53706">
    <property type="entry name" value="Formate dehydrogenase/DMSO reductase, domains 1-3"/>
    <property type="match status" value="1"/>
</dbReference>
<dbReference type="Gene3D" id="3.40.50.12440">
    <property type="match status" value="2"/>
</dbReference>
<dbReference type="PANTHER" id="PTHR43742">
    <property type="entry name" value="TRIMETHYLAMINE-N-OXIDE REDUCTASE"/>
    <property type="match status" value="1"/>
</dbReference>
<dbReference type="InterPro" id="IPR006311">
    <property type="entry name" value="TAT_signal"/>
</dbReference>
<keyword evidence="9" id="KW-1185">Reference proteome</keyword>
<dbReference type="InterPro" id="IPR050612">
    <property type="entry name" value="Prok_Mopterin_Oxidored"/>
</dbReference>
<reference evidence="8 9" key="1">
    <citation type="submission" date="2024-01" db="EMBL/GenBank/DDBJ databases">
        <title>novel species in genus Adlercreutzia.</title>
        <authorList>
            <person name="Liu X."/>
        </authorList>
    </citation>
    <scope>NUCLEOTIDE SEQUENCE [LARGE SCALE GENOMIC DNA]</scope>
    <source>
        <strain evidence="8 9">R22</strain>
    </source>
</reference>
<evidence type="ECO:0000256" key="1">
    <source>
        <dbReference type="ARBA" id="ARBA00010312"/>
    </source>
</evidence>
<organism evidence="8 9">
    <name type="scientific">Adlercreutzia shanghongiae</name>
    <dbReference type="NCBI Taxonomy" id="3111773"/>
    <lineage>
        <taxon>Bacteria</taxon>
        <taxon>Bacillati</taxon>
        <taxon>Actinomycetota</taxon>
        <taxon>Coriobacteriia</taxon>
        <taxon>Eggerthellales</taxon>
        <taxon>Eggerthellaceae</taxon>
        <taxon>Adlercreutzia</taxon>
    </lineage>
</organism>
<dbReference type="InterPro" id="IPR006657">
    <property type="entry name" value="MoPterin_dinucl-bd_dom"/>
</dbReference>
<evidence type="ECO:0000256" key="6">
    <source>
        <dbReference type="ARBA" id="ARBA00023014"/>
    </source>
</evidence>
<keyword evidence="2" id="KW-0479">Metal-binding</keyword>
<evidence type="ECO:0000313" key="8">
    <source>
        <dbReference type="EMBL" id="MEC4293739.1"/>
    </source>
</evidence>
<dbReference type="SMART" id="SM00926">
    <property type="entry name" value="Molybdop_Fe4S4"/>
    <property type="match status" value="1"/>
</dbReference>
<proteinExistence type="inferred from homology"/>
<keyword evidence="5" id="KW-0408">Iron</keyword>
<dbReference type="Proteomes" id="UP001343724">
    <property type="component" value="Unassembled WGS sequence"/>
</dbReference>
<dbReference type="Gene3D" id="3.40.228.10">
    <property type="entry name" value="Dimethylsulfoxide Reductase, domain 2"/>
    <property type="match status" value="1"/>
</dbReference>
<protein>
    <submittedName>
        <fullName evidence="8">Molybdopterin-dependent oxidoreductase</fullName>
    </submittedName>
</protein>
<dbReference type="InterPro" id="IPR006963">
    <property type="entry name" value="Mopterin_OxRdtase_4Fe-4S_dom"/>
</dbReference>
<evidence type="ECO:0000256" key="5">
    <source>
        <dbReference type="ARBA" id="ARBA00023004"/>
    </source>
</evidence>
<evidence type="ECO:0000256" key="4">
    <source>
        <dbReference type="ARBA" id="ARBA00023002"/>
    </source>
</evidence>
<dbReference type="Pfam" id="PF01568">
    <property type="entry name" value="Molydop_binding"/>
    <property type="match status" value="1"/>
</dbReference>
<dbReference type="PANTHER" id="PTHR43742:SF6">
    <property type="entry name" value="OXIDOREDUCTASE YYAE-RELATED"/>
    <property type="match status" value="1"/>
</dbReference>
<dbReference type="SUPFAM" id="SSF50692">
    <property type="entry name" value="ADC-like"/>
    <property type="match status" value="1"/>
</dbReference>
<gene>
    <name evidence="8" type="ORF">VJ920_00235</name>
</gene>
<dbReference type="PROSITE" id="PS51318">
    <property type="entry name" value="TAT"/>
    <property type="match status" value="1"/>
</dbReference>
<accession>A0ABU6IW04</accession>
<dbReference type="Pfam" id="PF00384">
    <property type="entry name" value="Molybdopterin"/>
    <property type="match status" value="1"/>
</dbReference>
<comment type="caution">
    <text evidence="8">The sequence shown here is derived from an EMBL/GenBank/DDBJ whole genome shotgun (WGS) entry which is preliminary data.</text>
</comment>
<feature type="domain" description="4Fe-4S Mo/W bis-MGD-type" evidence="7">
    <location>
        <begin position="60"/>
        <end position="117"/>
    </location>
</feature>
<dbReference type="Pfam" id="PF04879">
    <property type="entry name" value="Molybdop_Fe4S4"/>
    <property type="match status" value="1"/>
</dbReference>